<dbReference type="OrthoDB" id="6471445at2759"/>
<dbReference type="Proteomes" id="UP000499080">
    <property type="component" value="Unassembled WGS sequence"/>
</dbReference>
<dbReference type="Pfam" id="PF14529">
    <property type="entry name" value="Exo_endo_phos_2"/>
    <property type="match status" value="1"/>
</dbReference>
<dbReference type="AlphaFoldDB" id="A0A4Y2JQ55"/>
<dbReference type="Gene3D" id="3.60.10.10">
    <property type="entry name" value="Endonuclease/exonuclease/phosphatase"/>
    <property type="match status" value="1"/>
</dbReference>
<evidence type="ECO:0000313" key="2">
    <source>
        <dbReference type="EMBL" id="GBM91608.1"/>
    </source>
</evidence>
<protein>
    <recommendedName>
        <fullName evidence="1">Endonuclease/exonuclease/phosphatase domain-containing protein</fullName>
    </recommendedName>
</protein>
<reference evidence="2 3" key="1">
    <citation type="journal article" date="2019" name="Sci. Rep.">
        <title>Orb-weaving spider Araneus ventricosus genome elucidates the spidroin gene catalogue.</title>
        <authorList>
            <person name="Kono N."/>
            <person name="Nakamura H."/>
            <person name="Ohtoshi R."/>
            <person name="Moran D.A.P."/>
            <person name="Shinohara A."/>
            <person name="Yoshida Y."/>
            <person name="Fujiwara M."/>
            <person name="Mori M."/>
            <person name="Tomita M."/>
            <person name="Arakawa K."/>
        </authorList>
    </citation>
    <scope>NUCLEOTIDE SEQUENCE [LARGE SCALE GENOMIC DNA]</scope>
</reference>
<gene>
    <name evidence="2" type="ORF">AVEN_158579_1</name>
</gene>
<evidence type="ECO:0000313" key="3">
    <source>
        <dbReference type="Proteomes" id="UP000499080"/>
    </source>
</evidence>
<comment type="caution">
    <text evidence="2">The sequence shown here is derived from an EMBL/GenBank/DDBJ whole genome shotgun (WGS) entry which is preliminary data.</text>
</comment>
<dbReference type="EMBL" id="BGPR01003718">
    <property type="protein sequence ID" value="GBM91608.1"/>
    <property type="molecule type" value="Genomic_DNA"/>
</dbReference>
<dbReference type="PANTHER" id="PTHR33273">
    <property type="entry name" value="DOMAIN-CONTAINING PROTEIN, PUTATIVE-RELATED"/>
    <property type="match status" value="1"/>
</dbReference>
<dbReference type="InterPro" id="IPR005135">
    <property type="entry name" value="Endo/exonuclease/phosphatase"/>
</dbReference>
<dbReference type="PANTHER" id="PTHR33273:SF4">
    <property type="entry name" value="ENDONUCLEASE_EXONUCLEASE_PHOSPHATASE DOMAIN-CONTAINING PROTEIN"/>
    <property type="match status" value="1"/>
</dbReference>
<dbReference type="GO" id="GO:0003824">
    <property type="term" value="F:catalytic activity"/>
    <property type="evidence" value="ECO:0007669"/>
    <property type="project" value="InterPro"/>
</dbReference>
<sequence>MCFSLPPPPIIEATFVKIFIPTTQETFNIVSTYIPPGSDSSFTIDIEALVQFNYSTILIGDINAKHKLWNCENHNKVGITLDRFARQLKLQVIATDHPTRYSKKGSSIIHFALARNIKYSAQIKNLYGSPQ</sequence>
<dbReference type="InterPro" id="IPR036691">
    <property type="entry name" value="Endo/exonu/phosph_ase_sf"/>
</dbReference>
<evidence type="ECO:0000259" key="1">
    <source>
        <dbReference type="Pfam" id="PF14529"/>
    </source>
</evidence>
<proteinExistence type="predicted"/>
<accession>A0A4Y2JQ55</accession>
<name>A0A4Y2JQ55_ARAVE</name>
<keyword evidence="3" id="KW-1185">Reference proteome</keyword>
<feature type="domain" description="Endonuclease/exonuclease/phosphatase" evidence="1">
    <location>
        <begin position="28"/>
        <end position="115"/>
    </location>
</feature>
<organism evidence="2 3">
    <name type="scientific">Araneus ventricosus</name>
    <name type="common">Orbweaver spider</name>
    <name type="synonym">Epeira ventricosa</name>
    <dbReference type="NCBI Taxonomy" id="182803"/>
    <lineage>
        <taxon>Eukaryota</taxon>
        <taxon>Metazoa</taxon>
        <taxon>Ecdysozoa</taxon>
        <taxon>Arthropoda</taxon>
        <taxon>Chelicerata</taxon>
        <taxon>Arachnida</taxon>
        <taxon>Araneae</taxon>
        <taxon>Araneomorphae</taxon>
        <taxon>Entelegynae</taxon>
        <taxon>Araneoidea</taxon>
        <taxon>Araneidae</taxon>
        <taxon>Araneus</taxon>
    </lineage>
</organism>
<dbReference type="SUPFAM" id="SSF56219">
    <property type="entry name" value="DNase I-like"/>
    <property type="match status" value="1"/>
</dbReference>